<feature type="non-terminal residue" evidence="1">
    <location>
        <position position="1"/>
    </location>
</feature>
<keyword evidence="2" id="KW-1185">Reference proteome</keyword>
<evidence type="ECO:0000313" key="2">
    <source>
        <dbReference type="Proteomes" id="UP000824469"/>
    </source>
</evidence>
<dbReference type="Proteomes" id="UP000824469">
    <property type="component" value="Unassembled WGS sequence"/>
</dbReference>
<feature type="non-terminal residue" evidence="1">
    <location>
        <position position="66"/>
    </location>
</feature>
<name>A0AA38FU61_TAXCH</name>
<dbReference type="AlphaFoldDB" id="A0AA38FU61"/>
<proteinExistence type="predicted"/>
<reference evidence="1 2" key="1">
    <citation type="journal article" date="2021" name="Nat. Plants">
        <title>The Taxus genome provides insights into paclitaxel biosynthesis.</title>
        <authorList>
            <person name="Xiong X."/>
            <person name="Gou J."/>
            <person name="Liao Q."/>
            <person name="Li Y."/>
            <person name="Zhou Q."/>
            <person name="Bi G."/>
            <person name="Li C."/>
            <person name="Du R."/>
            <person name="Wang X."/>
            <person name="Sun T."/>
            <person name="Guo L."/>
            <person name="Liang H."/>
            <person name="Lu P."/>
            <person name="Wu Y."/>
            <person name="Zhang Z."/>
            <person name="Ro D.K."/>
            <person name="Shang Y."/>
            <person name="Huang S."/>
            <person name="Yan J."/>
        </authorList>
    </citation>
    <scope>NUCLEOTIDE SEQUENCE [LARGE SCALE GENOMIC DNA]</scope>
    <source>
        <strain evidence="1">Ta-2019</strain>
    </source>
</reference>
<comment type="caution">
    <text evidence="1">The sequence shown here is derived from an EMBL/GenBank/DDBJ whole genome shotgun (WGS) entry which is preliminary data.</text>
</comment>
<dbReference type="EMBL" id="JAHRHJ020000007">
    <property type="protein sequence ID" value="KAH9308668.1"/>
    <property type="molecule type" value="Genomic_DNA"/>
</dbReference>
<accession>A0AA38FU61</accession>
<sequence>INGLLDDGEIGEVVVEAATVVGIARLDAREVVEVLVDGMVGEGEVGIVEDSFTSISTSLGRYSILQ</sequence>
<protein>
    <submittedName>
        <fullName evidence="1">Uncharacterized protein</fullName>
    </submittedName>
</protein>
<organism evidence="1 2">
    <name type="scientific">Taxus chinensis</name>
    <name type="common">Chinese yew</name>
    <name type="synonym">Taxus wallichiana var. chinensis</name>
    <dbReference type="NCBI Taxonomy" id="29808"/>
    <lineage>
        <taxon>Eukaryota</taxon>
        <taxon>Viridiplantae</taxon>
        <taxon>Streptophyta</taxon>
        <taxon>Embryophyta</taxon>
        <taxon>Tracheophyta</taxon>
        <taxon>Spermatophyta</taxon>
        <taxon>Pinopsida</taxon>
        <taxon>Pinidae</taxon>
        <taxon>Conifers II</taxon>
        <taxon>Cupressales</taxon>
        <taxon>Taxaceae</taxon>
        <taxon>Taxus</taxon>
    </lineage>
</organism>
<gene>
    <name evidence="1" type="ORF">KI387_036579</name>
</gene>
<evidence type="ECO:0000313" key="1">
    <source>
        <dbReference type="EMBL" id="KAH9308668.1"/>
    </source>
</evidence>